<evidence type="ECO:0000313" key="3">
    <source>
        <dbReference type="Proteomes" id="UP001138500"/>
    </source>
</evidence>
<dbReference type="AlphaFoldDB" id="A0A9W7SLF7"/>
<evidence type="ECO:0000313" key="2">
    <source>
        <dbReference type="EMBL" id="KAH9822020.1"/>
    </source>
</evidence>
<evidence type="ECO:0000256" key="1">
    <source>
        <dbReference type="SAM" id="MobiDB-lite"/>
    </source>
</evidence>
<dbReference type="Proteomes" id="UP001138500">
    <property type="component" value="Unassembled WGS sequence"/>
</dbReference>
<feature type="region of interest" description="Disordered" evidence="1">
    <location>
        <begin position="1"/>
        <end position="20"/>
    </location>
</feature>
<proteinExistence type="predicted"/>
<accession>A0A9W7SLF7</accession>
<protein>
    <submittedName>
        <fullName evidence="2">Uncharacterized protein</fullName>
    </submittedName>
</protein>
<comment type="caution">
    <text evidence="2">The sequence shown here is derived from an EMBL/GenBank/DDBJ whole genome shotgun (WGS) entry which is preliminary data.</text>
</comment>
<sequence length="159" mass="18309">MARHARPLLSPLTQPSPPGPRLFHACRPKLFNISSKVAALTPDHEQLEDPEAFYNFWLSFKLRPAQPVRTYCSHHLQNLDLATWLERLPPGLKEDPLAFFGSASKGRDLDLARVCLNAYIAKRNQLLPDKETVREHYIRDRPGSKALLWLWYGTSRVRI</sequence>
<reference evidence="2 3" key="1">
    <citation type="journal article" date="2018" name="IMA Fungus">
        <title>IMA Genome-F 10: Nine draft genome sequences of Claviceps purpurea s.lat., including C. arundinis, C. humidiphila, and C. cf. spartinae, pseudomolecules for the pitch canker pathogen Fusarium circinatum, draft genome of Davidsoniella eucalypti, Grosmannia galeiformis, Quambalaria eucalypti, and Teratosphaeria destructans.</title>
        <authorList>
            <person name="Wingfield B.D."/>
            <person name="Liu M."/>
            <person name="Nguyen H.D."/>
            <person name="Lane F.A."/>
            <person name="Morgan S.W."/>
            <person name="De Vos L."/>
            <person name="Wilken P.M."/>
            <person name="Duong T.A."/>
            <person name="Aylward J."/>
            <person name="Coetzee M.P."/>
            <person name="Dadej K."/>
            <person name="De Beer Z.W."/>
            <person name="Findlay W."/>
            <person name="Havenga M."/>
            <person name="Kolarik M."/>
            <person name="Menzies J.G."/>
            <person name="Naidoo K."/>
            <person name="Pochopski O."/>
            <person name="Shoukouhi P."/>
            <person name="Santana Q.C."/>
            <person name="Seifert K.A."/>
            <person name="Soal N."/>
            <person name="Steenkamp E.T."/>
            <person name="Tatham C.T."/>
            <person name="van der Nest M.A."/>
            <person name="Wingfield M.J."/>
        </authorList>
    </citation>
    <scope>NUCLEOTIDE SEQUENCE [LARGE SCALE GENOMIC DNA]</scope>
    <source>
        <strain evidence="2">CMW44962</strain>
    </source>
</reference>
<reference evidence="2 3" key="2">
    <citation type="journal article" date="2021" name="Curr. Genet.">
        <title>Genetic response to nitrogen starvation in the aggressive Eucalyptus foliar pathogen Teratosphaeria destructans.</title>
        <authorList>
            <person name="Havenga M."/>
            <person name="Wingfield B.D."/>
            <person name="Wingfield M.J."/>
            <person name="Dreyer L.L."/>
            <person name="Roets F."/>
            <person name="Aylward J."/>
        </authorList>
    </citation>
    <scope>NUCLEOTIDE SEQUENCE [LARGE SCALE GENOMIC DNA]</scope>
    <source>
        <strain evidence="2">CMW44962</strain>
    </source>
</reference>
<gene>
    <name evidence="2" type="ORF">Tdes44962_MAKER04811</name>
</gene>
<keyword evidence="3" id="KW-1185">Reference proteome</keyword>
<dbReference type="EMBL" id="RIBY02002234">
    <property type="protein sequence ID" value="KAH9822020.1"/>
    <property type="molecule type" value="Genomic_DNA"/>
</dbReference>
<name>A0A9W7SLF7_9PEZI</name>
<organism evidence="2 3">
    <name type="scientific">Teratosphaeria destructans</name>
    <dbReference type="NCBI Taxonomy" id="418781"/>
    <lineage>
        <taxon>Eukaryota</taxon>
        <taxon>Fungi</taxon>
        <taxon>Dikarya</taxon>
        <taxon>Ascomycota</taxon>
        <taxon>Pezizomycotina</taxon>
        <taxon>Dothideomycetes</taxon>
        <taxon>Dothideomycetidae</taxon>
        <taxon>Mycosphaerellales</taxon>
        <taxon>Teratosphaeriaceae</taxon>
        <taxon>Teratosphaeria</taxon>
    </lineage>
</organism>